<evidence type="ECO:0000256" key="4">
    <source>
        <dbReference type="ARBA" id="ARBA00022741"/>
    </source>
</evidence>
<sequence>MSLVKFDIPDATQPLPTDFKGFLKYVTGKTPKLWALFFTQDFLHFTRYPIALILFGRVIDALGQRTPEQGIPHEAILYLLAIFAVLLLGELMHIWTAHIMIYWKPRMRAGIRSDFLQYTMGHSHSYFQDNFAGAIARKVSEVAESALRMHDIVRFQIFFGVSQLLVNLCYAFALNWRFGIAMACFVIAVTAPVIIRLPKIRARSLRFSEERAHVTGVVVDMLTNIPAIKFFSGLGHEIGVHAENAAKERKRSSKLMRAMIQIENLRRICLVILGAGMSAFSVYGWSQGWITVGEASSVTSLSLMLAGVTWMLGGGIVQFVDEAGYISDALRITARQHGISDKPESKRLIADKAKIEFDHVNFSFSDHTVFKDLNITLEGGEKAALVGPSGAGKSTLIAILMRLYDLQSGKILIDGQDIAQVTQNSLRDAIAVIPQDTALFHRTLMENIRYGRRDATDEEVMEAAKKAYAHDFIVGLSEGYNTLVGERGIRLSGGQRQRIAIARALLKNAPILILDEATSALDSESERLIQGALEELMKGKTVIAIAHRLSTIARMDRILVMERGEVVEQGSHAALLSKPGLYAKLWAMQSGGFLAEEGLDLSGENRAEIAIKTIDG</sequence>
<dbReference type="SUPFAM" id="SSF52540">
    <property type="entry name" value="P-loop containing nucleoside triphosphate hydrolases"/>
    <property type="match status" value="1"/>
</dbReference>
<evidence type="ECO:0000256" key="5">
    <source>
        <dbReference type="ARBA" id="ARBA00022840"/>
    </source>
</evidence>
<keyword evidence="4" id="KW-0547">Nucleotide-binding</keyword>
<dbReference type="GO" id="GO:0005886">
    <property type="term" value="C:plasma membrane"/>
    <property type="evidence" value="ECO:0007669"/>
    <property type="project" value="UniProtKB-SubCell"/>
</dbReference>
<dbReference type="FunFam" id="3.40.50.300:FF:000287">
    <property type="entry name" value="Multidrug ABC transporter ATP-binding protein"/>
    <property type="match status" value="1"/>
</dbReference>
<dbReference type="InterPro" id="IPR011527">
    <property type="entry name" value="ABC1_TM_dom"/>
</dbReference>
<protein>
    <submittedName>
        <fullName evidence="11">ABC transporter ATP-binding protein</fullName>
    </submittedName>
</protein>
<organism evidence="11 12">
    <name type="scientific">Micavibrio aeruginosavorus</name>
    <dbReference type="NCBI Taxonomy" id="349221"/>
    <lineage>
        <taxon>Bacteria</taxon>
        <taxon>Pseudomonadati</taxon>
        <taxon>Bdellovibrionota</taxon>
        <taxon>Bdellovibrionia</taxon>
        <taxon>Bdellovibrionales</taxon>
        <taxon>Pseudobdellovibrionaceae</taxon>
        <taxon>Micavibrio</taxon>
    </lineage>
</organism>
<feature type="transmembrane region" description="Helical" evidence="8">
    <location>
        <begin position="33"/>
        <end position="55"/>
    </location>
</feature>
<keyword evidence="5 11" id="KW-0067">ATP-binding</keyword>
<dbReference type="SUPFAM" id="SSF90123">
    <property type="entry name" value="ABC transporter transmembrane region"/>
    <property type="match status" value="1"/>
</dbReference>
<name>A0A2W5MUW4_9BACT</name>
<keyword evidence="2" id="KW-0813">Transport</keyword>
<accession>A0A2W5MUW4</accession>
<dbReference type="Gene3D" id="1.20.1560.10">
    <property type="entry name" value="ABC transporter type 1, transmembrane domain"/>
    <property type="match status" value="1"/>
</dbReference>
<dbReference type="Pfam" id="PF00005">
    <property type="entry name" value="ABC_tran"/>
    <property type="match status" value="1"/>
</dbReference>
<gene>
    <name evidence="11" type="ORF">DI551_10655</name>
</gene>
<dbReference type="EMBL" id="QFQB01000106">
    <property type="protein sequence ID" value="PZQ44168.1"/>
    <property type="molecule type" value="Genomic_DNA"/>
</dbReference>
<dbReference type="InterPro" id="IPR036640">
    <property type="entry name" value="ABC1_TM_sf"/>
</dbReference>
<dbReference type="GO" id="GO:0034040">
    <property type="term" value="F:ATPase-coupled lipid transmembrane transporter activity"/>
    <property type="evidence" value="ECO:0007669"/>
    <property type="project" value="TreeGrafter"/>
</dbReference>
<feature type="transmembrane region" description="Helical" evidence="8">
    <location>
        <begin position="298"/>
        <end position="320"/>
    </location>
</feature>
<feature type="transmembrane region" description="Helical" evidence="8">
    <location>
        <begin position="265"/>
        <end position="286"/>
    </location>
</feature>
<proteinExistence type="predicted"/>
<keyword evidence="6 8" id="KW-1133">Transmembrane helix</keyword>
<dbReference type="InterPro" id="IPR017871">
    <property type="entry name" value="ABC_transporter-like_CS"/>
</dbReference>
<dbReference type="PANTHER" id="PTHR24221">
    <property type="entry name" value="ATP-BINDING CASSETTE SUB-FAMILY B"/>
    <property type="match status" value="1"/>
</dbReference>
<feature type="transmembrane region" description="Helical" evidence="8">
    <location>
        <begin position="75"/>
        <end position="103"/>
    </location>
</feature>
<feature type="domain" description="ABC transporter" evidence="9">
    <location>
        <begin position="355"/>
        <end position="588"/>
    </location>
</feature>
<dbReference type="Proteomes" id="UP000249417">
    <property type="component" value="Unassembled WGS sequence"/>
</dbReference>
<dbReference type="PROSITE" id="PS00211">
    <property type="entry name" value="ABC_TRANSPORTER_1"/>
    <property type="match status" value="1"/>
</dbReference>
<evidence type="ECO:0000256" key="1">
    <source>
        <dbReference type="ARBA" id="ARBA00004651"/>
    </source>
</evidence>
<keyword evidence="7 8" id="KW-0472">Membrane</keyword>
<comment type="caution">
    <text evidence="11">The sequence shown here is derived from an EMBL/GenBank/DDBJ whole genome shotgun (WGS) entry which is preliminary data.</text>
</comment>
<feature type="domain" description="ABC transmembrane type-1" evidence="10">
    <location>
        <begin position="49"/>
        <end position="321"/>
    </location>
</feature>
<dbReference type="SMART" id="SM00382">
    <property type="entry name" value="AAA"/>
    <property type="match status" value="1"/>
</dbReference>
<dbReference type="GO" id="GO:0016887">
    <property type="term" value="F:ATP hydrolysis activity"/>
    <property type="evidence" value="ECO:0007669"/>
    <property type="project" value="InterPro"/>
</dbReference>
<evidence type="ECO:0000256" key="8">
    <source>
        <dbReference type="SAM" id="Phobius"/>
    </source>
</evidence>
<evidence type="ECO:0000259" key="9">
    <source>
        <dbReference type="PROSITE" id="PS50893"/>
    </source>
</evidence>
<evidence type="ECO:0000256" key="2">
    <source>
        <dbReference type="ARBA" id="ARBA00022448"/>
    </source>
</evidence>
<dbReference type="PANTHER" id="PTHR24221:SF203">
    <property type="entry name" value="ATP-BINDING_PERMEASE FUSION ABC TRANSPORTER-RELATED"/>
    <property type="match status" value="1"/>
</dbReference>
<dbReference type="Gene3D" id="3.40.50.300">
    <property type="entry name" value="P-loop containing nucleotide triphosphate hydrolases"/>
    <property type="match status" value="1"/>
</dbReference>
<dbReference type="AlphaFoldDB" id="A0A2W5MUW4"/>
<evidence type="ECO:0000313" key="11">
    <source>
        <dbReference type="EMBL" id="PZQ44168.1"/>
    </source>
</evidence>
<evidence type="ECO:0000256" key="3">
    <source>
        <dbReference type="ARBA" id="ARBA00022692"/>
    </source>
</evidence>
<dbReference type="Pfam" id="PF00664">
    <property type="entry name" value="ABC_membrane"/>
    <property type="match status" value="1"/>
</dbReference>
<evidence type="ECO:0000313" key="12">
    <source>
        <dbReference type="Proteomes" id="UP000249417"/>
    </source>
</evidence>
<dbReference type="InterPro" id="IPR027417">
    <property type="entry name" value="P-loop_NTPase"/>
</dbReference>
<dbReference type="PROSITE" id="PS50893">
    <property type="entry name" value="ABC_TRANSPORTER_2"/>
    <property type="match status" value="1"/>
</dbReference>
<dbReference type="InterPro" id="IPR003593">
    <property type="entry name" value="AAA+_ATPase"/>
</dbReference>
<feature type="transmembrane region" description="Helical" evidence="8">
    <location>
        <begin position="179"/>
        <end position="197"/>
    </location>
</feature>
<feature type="transmembrane region" description="Helical" evidence="8">
    <location>
        <begin position="155"/>
        <end position="173"/>
    </location>
</feature>
<dbReference type="InterPro" id="IPR003439">
    <property type="entry name" value="ABC_transporter-like_ATP-bd"/>
</dbReference>
<dbReference type="InterPro" id="IPR039421">
    <property type="entry name" value="Type_1_exporter"/>
</dbReference>
<dbReference type="GO" id="GO:0140359">
    <property type="term" value="F:ABC-type transporter activity"/>
    <property type="evidence" value="ECO:0007669"/>
    <property type="project" value="InterPro"/>
</dbReference>
<dbReference type="PROSITE" id="PS50929">
    <property type="entry name" value="ABC_TM1F"/>
    <property type="match status" value="1"/>
</dbReference>
<evidence type="ECO:0000256" key="6">
    <source>
        <dbReference type="ARBA" id="ARBA00022989"/>
    </source>
</evidence>
<comment type="subcellular location">
    <subcellularLocation>
        <location evidence="1">Cell membrane</location>
        <topology evidence="1">Multi-pass membrane protein</topology>
    </subcellularLocation>
</comment>
<reference evidence="11 12" key="1">
    <citation type="submission" date="2017-08" db="EMBL/GenBank/DDBJ databases">
        <title>Infants hospitalized years apart are colonized by the same room-sourced microbial strains.</title>
        <authorList>
            <person name="Brooks B."/>
            <person name="Olm M.R."/>
            <person name="Firek B.A."/>
            <person name="Baker R."/>
            <person name="Thomas B.C."/>
            <person name="Morowitz M.J."/>
            <person name="Banfield J.F."/>
        </authorList>
    </citation>
    <scope>NUCLEOTIDE SEQUENCE [LARGE SCALE GENOMIC DNA]</scope>
    <source>
        <strain evidence="11">S2_005_002_R2_29</strain>
    </source>
</reference>
<dbReference type="GO" id="GO:0005524">
    <property type="term" value="F:ATP binding"/>
    <property type="evidence" value="ECO:0007669"/>
    <property type="project" value="UniProtKB-KW"/>
</dbReference>
<keyword evidence="3 8" id="KW-0812">Transmembrane</keyword>
<evidence type="ECO:0000259" key="10">
    <source>
        <dbReference type="PROSITE" id="PS50929"/>
    </source>
</evidence>
<evidence type="ECO:0000256" key="7">
    <source>
        <dbReference type="ARBA" id="ARBA00023136"/>
    </source>
</evidence>